<feature type="transmembrane region" description="Helical" evidence="2">
    <location>
        <begin position="170"/>
        <end position="187"/>
    </location>
</feature>
<keyword evidence="2" id="KW-0472">Membrane</keyword>
<feature type="compositionally biased region" description="Low complexity" evidence="1">
    <location>
        <begin position="55"/>
        <end position="64"/>
    </location>
</feature>
<dbReference type="InterPro" id="IPR019284">
    <property type="entry name" value="RP532"/>
</dbReference>
<feature type="transmembrane region" description="Helical" evidence="2">
    <location>
        <begin position="193"/>
        <end position="211"/>
    </location>
</feature>
<feature type="compositionally biased region" description="Polar residues" evidence="1">
    <location>
        <begin position="1"/>
        <end position="34"/>
    </location>
</feature>
<keyword evidence="2" id="KW-0812">Transmembrane</keyword>
<name>A0ABD7L116_9ENTR</name>
<protein>
    <submittedName>
        <fullName evidence="3">Predicted membrane protein</fullName>
    </submittedName>
</protein>
<dbReference type="EMBL" id="FKEV01000018">
    <property type="protein sequence ID" value="SAE99496.1"/>
    <property type="molecule type" value="Genomic_DNA"/>
</dbReference>
<reference evidence="3 4" key="1">
    <citation type="submission" date="2016-03" db="EMBL/GenBank/DDBJ databases">
        <authorList>
            <consortium name="Pathogen Informatics"/>
        </authorList>
    </citation>
    <scope>NUCLEOTIDE SEQUENCE [LARGE SCALE GENOMIC DNA]</scope>
    <source>
        <strain evidence="4">e552</strain>
    </source>
</reference>
<comment type="caution">
    <text evidence="3">The sequence shown here is derived from an EMBL/GenBank/DDBJ whole genome shotgun (WGS) entry which is preliminary data.</text>
</comment>
<dbReference type="Pfam" id="PF10097">
    <property type="entry name" value="DUF2335"/>
    <property type="match status" value="1"/>
</dbReference>
<organism evidence="3 4">
    <name type="scientific">Enterobacter hormaechei</name>
    <dbReference type="NCBI Taxonomy" id="158836"/>
    <lineage>
        <taxon>Bacteria</taxon>
        <taxon>Pseudomonadati</taxon>
        <taxon>Pseudomonadota</taxon>
        <taxon>Gammaproteobacteria</taxon>
        <taxon>Enterobacterales</taxon>
        <taxon>Enterobacteriaceae</taxon>
        <taxon>Enterobacter</taxon>
        <taxon>Enterobacter cloacae complex</taxon>
    </lineage>
</organism>
<sequence length="236" mass="25738">MTQNGSSESTLMKQMTLSSTIPNGTRSSALSANDTVIEEAEIIDPSIDAEAKKTNSSSESSNSSHTELEDDGDSGDEAIAEIVTDVIKKEPEVLERIMQDEEVRHMVMVQQKSYRGPLPPSELLSGYEAFCPGATERFIGQLEANQKHQHEMEKLAVSATITRDQENRKFGFALTCLALTASVILGVADHDFLAGTIATTTIGTILVTFILNRRPNNSKDDNEEQQAPPPAENNEK</sequence>
<feature type="compositionally biased region" description="Pro residues" evidence="1">
    <location>
        <begin position="227"/>
        <end position="236"/>
    </location>
</feature>
<feature type="region of interest" description="Disordered" evidence="1">
    <location>
        <begin position="1"/>
        <end position="75"/>
    </location>
</feature>
<dbReference type="RefSeq" id="WP_159427084.1">
    <property type="nucleotide sequence ID" value="NZ_FKEV01000018.1"/>
</dbReference>
<evidence type="ECO:0000256" key="2">
    <source>
        <dbReference type="SAM" id="Phobius"/>
    </source>
</evidence>
<keyword evidence="2" id="KW-1133">Transmembrane helix</keyword>
<feature type="region of interest" description="Disordered" evidence="1">
    <location>
        <begin position="215"/>
        <end position="236"/>
    </location>
</feature>
<dbReference type="AlphaFoldDB" id="A0ABD7L116"/>
<gene>
    <name evidence="3" type="ORF">SAMEA2273187_03956</name>
</gene>
<evidence type="ECO:0000256" key="1">
    <source>
        <dbReference type="SAM" id="MobiDB-lite"/>
    </source>
</evidence>
<evidence type="ECO:0000313" key="3">
    <source>
        <dbReference type="EMBL" id="SAE99496.1"/>
    </source>
</evidence>
<dbReference type="Proteomes" id="UP000077295">
    <property type="component" value="Unassembled WGS sequence"/>
</dbReference>
<accession>A0ABD7L116</accession>
<evidence type="ECO:0000313" key="4">
    <source>
        <dbReference type="Proteomes" id="UP000077295"/>
    </source>
</evidence>
<proteinExistence type="predicted"/>